<feature type="domain" description="ABC3 transporter permease C-terminal" evidence="7">
    <location>
        <begin position="331"/>
        <end position="447"/>
    </location>
</feature>
<keyword evidence="4 6" id="KW-1133">Transmembrane helix</keyword>
<dbReference type="Proteomes" id="UP000063789">
    <property type="component" value="Chromosome"/>
</dbReference>
<keyword evidence="3 6" id="KW-0812">Transmembrane</keyword>
<accession>A0A0N9N3D6</accession>
<name>A0A0N9N3D6_9ACTN</name>
<keyword evidence="5 6" id="KW-0472">Membrane</keyword>
<feature type="domain" description="ABC3 transporter permease C-terminal" evidence="7">
    <location>
        <begin position="61"/>
        <end position="177"/>
    </location>
</feature>
<evidence type="ECO:0000256" key="6">
    <source>
        <dbReference type="SAM" id="Phobius"/>
    </source>
</evidence>
<dbReference type="OrthoDB" id="9780560at2"/>
<dbReference type="GO" id="GO:0005886">
    <property type="term" value="C:plasma membrane"/>
    <property type="evidence" value="ECO:0007669"/>
    <property type="project" value="UniProtKB-SubCell"/>
</dbReference>
<dbReference type="InterPro" id="IPR038766">
    <property type="entry name" value="Membrane_comp_ABC_pdt"/>
</dbReference>
<feature type="transmembrane region" description="Helical" evidence="6">
    <location>
        <begin position="412"/>
        <end position="436"/>
    </location>
</feature>
<sequence length="456" mass="46374">MRATDYRLTAGSLRELSTVGVVCGLSAAYAGIILTASDFLGAAGDDAGGNLGVLLSIVSSVFIMIALFVAALVISNGVDTVIAGRHRQLELLRLIGASAKQLRSSLTRGVAQVAAIGAGIGLVAGVAVADVARVVMVSRDVLPDIRYGFLPPSTVIAALAVVGVAVAATLIGSRKTLSGKSVTGSTNSFRWLRHLSAVVLTAFGALLLVGACLLGEQGSEAGFFAAFFGTAFASVGLLLGAQLVVPALVAGFGRLLGGTPAAMLARKNAVADKARTTRSTIGLFVGVTLIVTIIAGMTSLQESIERWDLTAQELEDNRQAMSMMTWVLVGLIVISVIIAAVGFVSTMSLTVISRTREIGMLRAMGFTAKQVRQTITLESVALSGTAMTAGLVLGTLFGAIGSQSLIGAMTPGFPIGLPLGAFAAIVLGTVALVIAASLPPSRRAVSVAPVDALAVV</sequence>
<reference evidence="9" key="1">
    <citation type="submission" date="2015-06" db="EMBL/GenBank/DDBJ databases">
        <title>Complete genome sequence and metabolic analysis of phthalate degradation pathway in Gordonia sp. QH-11.</title>
        <authorList>
            <person name="Jin D."/>
            <person name="Kong X."/>
            <person name="Bai Z."/>
        </authorList>
    </citation>
    <scope>NUCLEOTIDE SEQUENCE [LARGE SCALE GENOMIC DNA]</scope>
    <source>
        <strain evidence="9">QH-11</strain>
    </source>
</reference>
<evidence type="ECO:0000313" key="9">
    <source>
        <dbReference type="Proteomes" id="UP000063789"/>
    </source>
</evidence>
<feature type="transmembrane region" description="Helical" evidence="6">
    <location>
        <begin position="149"/>
        <end position="171"/>
    </location>
</feature>
<dbReference type="EMBL" id="CP011853">
    <property type="protein sequence ID" value="ALG85246.1"/>
    <property type="molecule type" value="Genomic_DNA"/>
</dbReference>
<reference evidence="8 9" key="2">
    <citation type="journal article" date="2017" name="Int. J. Syst. Evol. Microbiol.">
        <title>Gordonia phthalatica sp. nov., a di-n-butyl phthalate-degrading bacterium isolated from activated sludge.</title>
        <authorList>
            <person name="Jin D."/>
            <person name="Kong X."/>
            <person name="Jia M."/>
            <person name="Yu X."/>
            <person name="Wang X."/>
            <person name="Zhuang X."/>
            <person name="Deng Y."/>
            <person name="Bai Z."/>
        </authorList>
    </citation>
    <scope>NUCLEOTIDE SEQUENCE [LARGE SCALE GENOMIC DNA]</scope>
    <source>
        <strain evidence="8 9">QH-11</strain>
    </source>
</reference>
<dbReference type="Pfam" id="PF02687">
    <property type="entry name" value="FtsX"/>
    <property type="match status" value="2"/>
</dbReference>
<keyword evidence="2" id="KW-1003">Cell membrane</keyword>
<gene>
    <name evidence="8" type="ORF">ACH46_13130</name>
</gene>
<feature type="transmembrane region" description="Helical" evidence="6">
    <location>
        <begin position="12"/>
        <end position="34"/>
    </location>
</feature>
<evidence type="ECO:0000256" key="1">
    <source>
        <dbReference type="ARBA" id="ARBA00004651"/>
    </source>
</evidence>
<evidence type="ECO:0000256" key="4">
    <source>
        <dbReference type="ARBA" id="ARBA00022989"/>
    </source>
</evidence>
<evidence type="ECO:0000256" key="3">
    <source>
        <dbReference type="ARBA" id="ARBA00022692"/>
    </source>
</evidence>
<dbReference type="AlphaFoldDB" id="A0A0N9N3D6"/>
<dbReference type="RefSeq" id="WP_062393320.1">
    <property type="nucleotide sequence ID" value="NZ_CP011853.1"/>
</dbReference>
<comment type="subcellular location">
    <subcellularLocation>
        <location evidence="1">Cell membrane</location>
        <topology evidence="1">Multi-pass membrane protein</topology>
    </subcellularLocation>
</comment>
<keyword evidence="9" id="KW-1185">Reference proteome</keyword>
<evidence type="ECO:0000313" key="8">
    <source>
        <dbReference type="EMBL" id="ALG85246.1"/>
    </source>
</evidence>
<dbReference type="PANTHER" id="PTHR30287:SF2">
    <property type="entry name" value="BLL1001 PROTEIN"/>
    <property type="match status" value="1"/>
</dbReference>
<dbReference type="PANTHER" id="PTHR30287">
    <property type="entry name" value="MEMBRANE COMPONENT OF PREDICTED ABC SUPERFAMILY METABOLITE UPTAKE TRANSPORTER"/>
    <property type="match status" value="1"/>
</dbReference>
<dbReference type="InterPro" id="IPR003838">
    <property type="entry name" value="ABC3_permease_C"/>
</dbReference>
<evidence type="ECO:0000256" key="2">
    <source>
        <dbReference type="ARBA" id="ARBA00022475"/>
    </source>
</evidence>
<evidence type="ECO:0000256" key="5">
    <source>
        <dbReference type="ARBA" id="ARBA00023136"/>
    </source>
</evidence>
<feature type="transmembrane region" description="Helical" evidence="6">
    <location>
        <begin position="223"/>
        <end position="245"/>
    </location>
</feature>
<feature type="transmembrane region" description="Helical" evidence="6">
    <location>
        <begin position="281"/>
        <end position="300"/>
    </location>
</feature>
<feature type="transmembrane region" description="Helical" evidence="6">
    <location>
        <begin position="110"/>
        <end position="129"/>
    </location>
</feature>
<feature type="transmembrane region" description="Helical" evidence="6">
    <location>
        <begin position="191"/>
        <end position="211"/>
    </location>
</feature>
<dbReference type="KEGG" id="goq:ACH46_13130"/>
<dbReference type="STRING" id="1136941.ACH46_13130"/>
<proteinExistence type="predicted"/>
<feature type="transmembrane region" description="Helical" evidence="6">
    <location>
        <begin position="54"/>
        <end position="78"/>
    </location>
</feature>
<feature type="transmembrane region" description="Helical" evidence="6">
    <location>
        <begin position="320"/>
        <end position="353"/>
    </location>
</feature>
<protein>
    <submittedName>
        <fullName evidence="8">ABC transporter permease</fullName>
    </submittedName>
</protein>
<dbReference type="PATRIC" id="fig|1136941.3.peg.2672"/>
<evidence type="ECO:0000259" key="7">
    <source>
        <dbReference type="Pfam" id="PF02687"/>
    </source>
</evidence>
<feature type="transmembrane region" description="Helical" evidence="6">
    <location>
        <begin position="374"/>
        <end position="400"/>
    </location>
</feature>
<organism evidence="8 9">
    <name type="scientific">Gordonia phthalatica</name>
    <dbReference type="NCBI Taxonomy" id="1136941"/>
    <lineage>
        <taxon>Bacteria</taxon>
        <taxon>Bacillati</taxon>
        <taxon>Actinomycetota</taxon>
        <taxon>Actinomycetes</taxon>
        <taxon>Mycobacteriales</taxon>
        <taxon>Gordoniaceae</taxon>
        <taxon>Gordonia</taxon>
    </lineage>
</organism>